<evidence type="ECO:0008006" key="4">
    <source>
        <dbReference type="Google" id="ProtNLM"/>
    </source>
</evidence>
<evidence type="ECO:0000313" key="3">
    <source>
        <dbReference type="Proteomes" id="UP000053593"/>
    </source>
</evidence>
<dbReference type="EMBL" id="KN834767">
    <property type="protein sequence ID" value="KIK62572.1"/>
    <property type="molecule type" value="Genomic_DNA"/>
</dbReference>
<dbReference type="HOGENOM" id="CLU_028895_3_1_1"/>
<dbReference type="PANTHER" id="PTHR28027:SF2">
    <property type="entry name" value="TRANSCRIPTIONAL REGULATOR MIT1"/>
    <property type="match status" value="1"/>
</dbReference>
<dbReference type="GO" id="GO:0003677">
    <property type="term" value="F:DNA binding"/>
    <property type="evidence" value="ECO:0007669"/>
    <property type="project" value="TreeGrafter"/>
</dbReference>
<sequence>SFHGYVKTRVDALQLLYAAHQGIIPRITRRLDNTERHSMIKSGAVFIFCGEESGIKRWTDGLLWSSSRIDGDFRVYREISQRAGSRGGYKKAYSGQAASNSPRLTSENVRSSNAQSGNYQGIFKPKGLMKK</sequence>
<accession>A0A0D0CT59</accession>
<evidence type="ECO:0000256" key="1">
    <source>
        <dbReference type="SAM" id="MobiDB-lite"/>
    </source>
</evidence>
<gene>
    <name evidence="2" type="ORF">GYMLUDRAFT_135482</name>
</gene>
<name>A0A0D0CT59_9AGAR</name>
<dbReference type="OrthoDB" id="5572844at2759"/>
<dbReference type="Pfam" id="PF09729">
    <property type="entry name" value="Gti1_Pac2"/>
    <property type="match status" value="1"/>
</dbReference>
<feature type="non-terminal residue" evidence="2">
    <location>
        <position position="131"/>
    </location>
</feature>
<feature type="region of interest" description="Disordered" evidence="1">
    <location>
        <begin position="83"/>
        <end position="131"/>
    </location>
</feature>
<protein>
    <recommendedName>
        <fullName evidence="4">Gti1/Pac2 family-domain-containing protein</fullName>
    </recommendedName>
</protein>
<dbReference type="PANTHER" id="PTHR28027">
    <property type="entry name" value="TRANSCRIPTIONAL REGULATOR MIT1"/>
    <property type="match status" value="1"/>
</dbReference>
<evidence type="ECO:0000313" key="2">
    <source>
        <dbReference type="EMBL" id="KIK62572.1"/>
    </source>
</evidence>
<proteinExistence type="predicted"/>
<organism evidence="2 3">
    <name type="scientific">Collybiopsis luxurians FD-317 M1</name>
    <dbReference type="NCBI Taxonomy" id="944289"/>
    <lineage>
        <taxon>Eukaryota</taxon>
        <taxon>Fungi</taxon>
        <taxon>Dikarya</taxon>
        <taxon>Basidiomycota</taxon>
        <taxon>Agaricomycotina</taxon>
        <taxon>Agaricomycetes</taxon>
        <taxon>Agaricomycetidae</taxon>
        <taxon>Agaricales</taxon>
        <taxon>Marasmiineae</taxon>
        <taxon>Omphalotaceae</taxon>
        <taxon>Collybiopsis</taxon>
        <taxon>Collybiopsis luxurians</taxon>
    </lineage>
</organism>
<feature type="non-terminal residue" evidence="2">
    <location>
        <position position="1"/>
    </location>
</feature>
<feature type="compositionally biased region" description="Polar residues" evidence="1">
    <location>
        <begin position="96"/>
        <end position="119"/>
    </location>
</feature>
<dbReference type="Proteomes" id="UP000053593">
    <property type="component" value="Unassembled WGS sequence"/>
</dbReference>
<dbReference type="InterPro" id="IPR018608">
    <property type="entry name" value="Gti1/Pac2"/>
</dbReference>
<dbReference type="AlphaFoldDB" id="A0A0D0CT59"/>
<keyword evidence="3" id="KW-1185">Reference proteome</keyword>
<reference evidence="2 3" key="1">
    <citation type="submission" date="2014-04" db="EMBL/GenBank/DDBJ databases">
        <title>Evolutionary Origins and Diversification of the Mycorrhizal Mutualists.</title>
        <authorList>
            <consortium name="DOE Joint Genome Institute"/>
            <consortium name="Mycorrhizal Genomics Consortium"/>
            <person name="Kohler A."/>
            <person name="Kuo A."/>
            <person name="Nagy L.G."/>
            <person name="Floudas D."/>
            <person name="Copeland A."/>
            <person name="Barry K.W."/>
            <person name="Cichocki N."/>
            <person name="Veneault-Fourrey C."/>
            <person name="LaButti K."/>
            <person name="Lindquist E.A."/>
            <person name="Lipzen A."/>
            <person name="Lundell T."/>
            <person name="Morin E."/>
            <person name="Murat C."/>
            <person name="Riley R."/>
            <person name="Ohm R."/>
            <person name="Sun H."/>
            <person name="Tunlid A."/>
            <person name="Henrissat B."/>
            <person name="Grigoriev I.V."/>
            <person name="Hibbett D.S."/>
            <person name="Martin F."/>
        </authorList>
    </citation>
    <scope>NUCLEOTIDE SEQUENCE [LARGE SCALE GENOMIC DNA]</scope>
    <source>
        <strain evidence="2 3">FD-317 M1</strain>
    </source>
</reference>